<evidence type="ECO:0000313" key="3">
    <source>
        <dbReference type="EMBL" id="STF45998.1"/>
    </source>
</evidence>
<dbReference type="Gene3D" id="2.60.40.1090">
    <property type="entry name" value="Fimbrial-type adhesion domain"/>
    <property type="match status" value="1"/>
</dbReference>
<dbReference type="InterPro" id="IPR008966">
    <property type="entry name" value="Adhesion_dom_sf"/>
</dbReference>
<sequence length="137" mass="14631">MSGNIGANPVDLQKNSARQFPTTGSTSPAVPFQITLSECSKGTTGVRVAFNGIEDAENNTLLKLDEGSNTASGLGIEILDGNMRPVKLNDLHAEMQWIPLVPEQNNILPYSARLKSTQKSVNPGLVSASATFTLEFQ</sequence>
<feature type="compositionally biased region" description="Polar residues" evidence="1">
    <location>
        <begin position="13"/>
        <end position="27"/>
    </location>
</feature>
<dbReference type="GO" id="GO:0009289">
    <property type="term" value="C:pilus"/>
    <property type="evidence" value="ECO:0007669"/>
    <property type="project" value="InterPro"/>
</dbReference>
<dbReference type="PANTHER" id="PTHR33420:SF25">
    <property type="entry name" value="PROTEIN FIMF"/>
    <property type="match status" value="1"/>
</dbReference>
<dbReference type="Proteomes" id="UP000254877">
    <property type="component" value="Unassembled WGS sequence"/>
</dbReference>
<feature type="domain" description="Fimbrial-type adhesion" evidence="2">
    <location>
        <begin position="9"/>
        <end position="137"/>
    </location>
</feature>
<dbReference type="InterPro" id="IPR036937">
    <property type="entry name" value="Adhesion_dom_fimbrial_sf"/>
</dbReference>
<evidence type="ECO:0000313" key="4">
    <source>
        <dbReference type="Proteomes" id="UP000254877"/>
    </source>
</evidence>
<dbReference type="InterPro" id="IPR050263">
    <property type="entry name" value="Bact_Fimbrial_Adh_Pro"/>
</dbReference>
<organism evidence="3 4">
    <name type="scientific">Escherichia coli</name>
    <dbReference type="NCBI Taxonomy" id="562"/>
    <lineage>
        <taxon>Bacteria</taxon>
        <taxon>Pseudomonadati</taxon>
        <taxon>Pseudomonadota</taxon>
        <taxon>Gammaproteobacteria</taxon>
        <taxon>Enterobacterales</taxon>
        <taxon>Enterobacteriaceae</taxon>
        <taxon>Escherichia</taxon>
    </lineage>
</organism>
<protein>
    <submittedName>
        <fullName evidence="3">Putative fimbrial FimF</fullName>
    </submittedName>
</protein>
<gene>
    <name evidence="3" type="primary">fimF_3</name>
    <name evidence="3" type="ORF">NCTC7928_06795</name>
</gene>
<dbReference type="InterPro" id="IPR000259">
    <property type="entry name" value="Adhesion_dom_fimbrial"/>
</dbReference>
<feature type="region of interest" description="Disordered" evidence="1">
    <location>
        <begin position="1"/>
        <end position="27"/>
    </location>
</feature>
<evidence type="ECO:0000259" key="2">
    <source>
        <dbReference type="Pfam" id="PF00419"/>
    </source>
</evidence>
<dbReference type="GO" id="GO:0043709">
    <property type="term" value="P:cell adhesion involved in single-species biofilm formation"/>
    <property type="evidence" value="ECO:0007669"/>
    <property type="project" value="TreeGrafter"/>
</dbReference>
<proteinExistence type="predicted"/>
<dbReference type="AlphaFoldDB" id="A0A376LNX4"/>
<name>A0A376LNX4_ECOLX</name>
<dbReference type="SUPFAM" id="SSF49401">
    <property type="entry name" value="Bacterial adhesins"/>
    <property type="match status" value="1"/>
</dbReference>
<dbReference type="PANTHER" id="PTHR33420">
    <property type="entry name" value="FIMBRIAL SUBUNIT ELFA-RELATED"/>
    <property type="match status" value="1"/>
</dbReference>
<dbReference type="EMBL" id="UGAB01000002">
    <property type="protein sequence ID" value="STF45998.1"/>
    <property type="molecule type" value="Genomic_DNA"/>
</dbReference>
<evidence type="ECO:0000256" key="1">
    <source>
        <dbReference type="SAM" id="MobiDB-lite"/>
    </source>
</evidence>
<reference evidence="3 4" key="1">
    <citation type="submission" date="2018-06" db="EMBL/GenBank/DDBJ databases">
        <authorList>
            <consortium name="Pathogen Informatics"/>
            <person name="Doyle S."/>
        </authorList>
    </citation>
    <scope>NUCLEOTIDE SEQUENCE [LARGE SCALE GENOMIC DNA]</scope>
    <source>
        <strain evidence="3 4">NCTC7928</strain>
    </source>
</reference>
<dbReference type="Pfam" id="PF00419">
    <property type="entry name" value="Fimbrial"/>
    <property type="match status" value="1"/>
</dbReference>
<accession>A0A376LNX4</accession>